<protein>
    <submittedName>
        <fullName evidence="1">Plasmid stabilization protein</fullName>
    </submittedName>
</protein>
<dbReference type="Proteomes" id="UP000186143">
    <property type="component" value="Unassembled WGS sequence"/>
</dbReference>
<evidence type="ECO:0000313" key="1">
    <source>
        <dbReference type="EMBL" id="OLP55941.1"/>
    </source>
</evidence>
<dbReference type="AlphaFoldDB" id="A0A1Q9AKZ3"/>
<dbReference type="OrthoDB" id="7998884at2"/>
<name>A0A1Q9AKZ3_9HYPH</name>
<dbReference type="Pfam" id="PF07704">
    <property type="entry name" value="PSK_trans_fac"/>
    <property type="match status" value="1"/>
</dbReference>
<evidence type="ECO:0000313" key="2">
    <source>
        <dbReference type="Proteomes" id="UP000186143"/>
    </source>
</evidence>
<reference evidence="1 2" key="1">
    <citation type="submission" date="2016-09" db="EMBL/GenBank/DDBJ databases">
        <title>Rhizobium sp. nov., a novel species isolated from the rice rhizosphere.</title>
        <authorList>
            <person name="Zhao J."/>
            <person name="Zhang X."/>
        </authorList>
    </citation>
    <scope>NUCLEOTIDE SEQUENCE [LARGE SCALE GENOMIC DNA]</scope>
    <source>
        <strain evidence="1 2">MH17</strain>
    </source>
</reference>
<dbReference type="RefSeq" id="WP_075634427.1">
    <property type="nucleotide sequence ID" value="NZ_MKIO01000025.1"/>
</dbReference>
<organism evidence="1 2">
    <name type="scientific">Xaviernesmea rhizosphaerae</name>
    <dbReference type="NCBI Taxonomy" id="1672749"/>
    <lineage>
        <taxon>Bacteria</taxon>
        <taxon>Pseudomonadati</taxon>
        <taxon>Pseudomonadota</taxon>
        <taxon>Alphaproteobacteria</taxon>
        <taxon>Hyphomicrobiales</taxon>
        <taxon>Rhizobiaceae</taxon>
        <taxon>Rhizobium/Agrobacterium group</taxon>
        <taxon>Xaviernesmea</taxon>
    </lineage>
</organism>
<gene>
    <name evidence="1" type="ORF">BJF92_02180</name>
</gene>
<dbReference type="EMBL" id="MKIO01000025">
    <property type="protein sequence ID" value="OLP55941.1"/>
    <property type="molecule type" value="Genomic_DNA"/>
</dbReference>
<dbReference type="InterPro" id="IPR011660">
    <property type="entry name" value="VapB-like"/>
</dbReference>
<accession>A0A1Q9AKZ3</accession>
<proteinExistence type="predicted"/>
<sequence length="82" mass="9209">MAEPQFSIPSRKAQDLANRLARRENLSVMEVVERALEAYESRRDTHEPAAAFYQRIAERCGTDLDLDAVIQDGRAPHAGVDL</sequence>
<comment type="caution">
    <text evidence="1">The sequence shown here is derived from an EMBL/GenBank/DDBJ whole genome shotgun (WGS) entry which is preliminary data.</text>
</comment>